<comment type="caution">
    <text evidence="2">The sequence shown here is derived from an EMBL/GenBank/DDBJ whole genome shotgun (WGS) entry which is preliminary data.</text>
</comment>
<protein>
    <recommendedName>
        <fullName evidence="1">bAvd-like domain-containing protein</fullName>
    </recommendedName>
</protein>
<sequence length="111" mass="13094">MPIIQKIIVAYKLWHGYFIRLEKINRYALGLKIDSLFIETLGYLFIAVHKNHEQKGFYLTKASDSFDMLKFILQIAWEIEILDVKRYIALSNNLNEIGKMLGGWQKQTKSR</sequence>
<dbReference type="InterPro" id="IPR055360">
    <property type="entry name" value="bAvd"/>
</dbReference>
<evidence type="ECO:0000313" key="2">
    <source>
        <dbReference type="EMBL" id="OGN01518.1"/>
    </source>
</evidence>
<proteinExistence type="predicted"/>
<dbReference type="Proteomes" id="UP000177117">
    <property type="component" value="Unassembled WGS sequence"/>
</dbReference>
<feature type="domain" description="bAvd-like" evidence="1">
    <location>
        <begin position="23"/>
        <end position="107"/>
    </location>
</feature>
<dbReference type="Gene3D" id="1.20.1440.60">
    <property type="entry name" value="23S rRNA-intervening sequence"/>
    <property type="match status" value="1"/>
</dbReference>
<evidence type="ECO:0000259" key="1">
    <source>
        <dbReference type="Pfam" id="PF22296"/>
    </source>
</evidence>
<dbReference type="EMBL" id="MGJD01000004">
    <property type="protein sequence ID" value="OGN01518.1"/>
    <property type="molecule type" value="Genomic_DNA"/>
</dbReference>
<gene>
    <name evidence="2" type="ORF">A2650_02730</name>
</gene>
<accession>A0A1F8ELN9</accession>
<evidence type="ECO:0000313" key="3">
    <source>
        <dbReference type="Proteomes" id="UP000177117"/>
    </source>
</evidence>
<dbReference type="InterPro" id="IPR036583">
    <property type="entry name" value="23S_rRNA_IVS_sf"/>
</dbReference>
<name>A0A1F8ELN9_9BACT</name>
<dbReference type="CDD" id="cd16376">
    <property type="entry name" value="Avd_like"/>
    <property type="match status" value="1"/>
</dbReference>
<dbReference type="Pfam" id="PF22296">
    <property type="entry name" value="bAvd"/>
    <property type="match status" value="1"/>
</dbReference>
<dbReference type="AlphaFoldDB" id="A0A1F8ELN9"/>
<reference evidence="2 3" key="1">
    <citation type="journal article" date="2016" name="Nat. Commun.">
        <title>Thousands of microbial genomes shed light on interconnected biogeochemical processes in an aquifer system.</title>
        <authorList>
            <person name="Anantharaman K."/>
            <person name="Brown C.T."/>
            <person name="Hug L.A."/>
            <person name="Sharon I."/>
            <person name="Castelle C.J."/>
            <person name="Probst A.J."/>
            <person name="Thomas B.C."/>
            <person name="Singh A."/>
            <person name="Wilkins M.J."/>
            <person name="Karaoz U."/>
            <person name="Brodie E.L."/>
            <person name="Williams K.H."/>
            <person name="Hubbard S.S."/>
            <person name="Banfield J.F."/>
        </authorList>
    </citation>
    <scope>NUCLEOTIDE SEQUENCE [LARGE SCALE GENOMIC DNA]</scope>
</reference>
<organism evidence="2 3">
    <name type="scientific">Candidatus Yanofskybacteria bacterium RIFCSPHIGHO2_01_FULL_41_53</name>
    <dbReference type="NCBI Taxonomy" id="1802663"/>
    <lineage>
        <taxon>Bacteria</taxon>
        <taxon>Candidatus Yanofskyibacteriota</taxon>
    </lineage>
</organism>
<dbReference type="SUPFAM" id="SSF158446">
    <property type="entry name" value="IVS-encoded protein-like"/>
    <property type="match status" value="1"/>
</dbReference>